<evidence type="ECO:0000313" key="2">
    <source>
        <dbReference type="EMBL" id="TYG89652.1"/>
    </source>
</evidence>
<dbReference type="Proteomes" id="UP000323506">
    <property type="component" value="Chromosome A12"/>
</dbReference>
<proteinExistence type="predicted"/>
<keyword evidence="3" id="KW-1185">Reference proteome</keyword>
<sequence length="82" mass="9408">MDQGFSPFKLLPFLLLFFYRLKRSSSTATFEPNFDHSPVLRLWVQVTKKWRRNGRGACSKRAGADVQGGVRGICWWLRSCGA</sequence>
<organism evidence="2 3">
    <name type="scientific">Gossypium darwinii</name>
    <name type="common">Darwin's cotton</name>
    <name type="synonym">Gossypium barbadense var. darwinii</name>
    <dbReference type="NCBI Taxonomy" id="34276"/>
    <lineage>
        <taxon>Eukaryota</taxon>
        <taxon>Viridiplantae</taxon>
        <taxon>Streptophyta</taxon>
        <taxon>Embryophyta</taxon>
        <taxon>Tracheophyta</taxon>
        <taxon>Spermatophyta</taxon>
        <taxon>Magnoliopsida</taxon>
        <taxon>eudicotyledons</taxon>
        <taxon>Gunneridae</taxon>
        <taxon>Pentapetalae</taxon>
        <taxon>rosids</taxon>
        <taxon>malvids</taxon>
        <taxon>Malvales</taxon>
        <taxon>Malvaceae</taxon>
        <taxon>Malvoideae</taxon>
        <taxon>Gossypium</taxon>
    </lineage>
</organism>
<name>A0A5D2E8J2_GOSDA</name>
<reference evidence="2 3" key="1">
    <citation type="submission" date="2019-06" db="EMBL/GenBank/DDBJ databases">
        <title>WGS assembly of Gossypium darwinii.</title>
        <authorList>
            <person name="Chen Z.J."/>
            <person name="Sreedasyam A."/>
            <person name="Ando A."/>
            <person name="Song Q."/>
            <person name="De L."/>
            <person name="Hulse-Kemp A."/>
            <person name="Ding M."/>
            <person name="Ye W."/>
            <person name="Kirkbride R."/>
            <person name="Jenkins J."/>
            <person name="Plott C."/>
            <person name="Lovell J."/>
            <person name="Lin Y.-M."/>
            <person name="Vaughn R."/>
            <person name="Liu B."/>
            <person name="Li W."/>
            <person name="Simpson S."/>
            <person name="Scheffler B."/>
            <person name="Saski C."/>
            <person name="Grover C."/>
            <person name="Hu G."/>
            <person name="Conover J."/>
            <person name="Carlson J."/>
            <person name="Shu S."/>
            <person name="Boston L."/>
            <person name="Williams M."/>
            <person name="Peterson D."/>
            <person name="Mcgee K."/>
            <person name="Jones D."/>
            <person name="Wendel J."/>
            <person name="Stelly D."/>
            <person name="Grimwood J."/>
            <person name="Schmutz J."/>
        </authorList>
    </citation>
    <scope>NUCLEOTIDE SEQUENCE [LARGE SCALE GENOMIC DNA]</scope>
    <source>
        <strain evidence="2">1808015.09</strain>
    </source>
</reference>
<feature type="signal peptide" evidence="1">
    <location>
        <begin position="1"/>
        <end position="26"/>
    </location>
</feature>
<evidence type="ECO:0000256" key="1">
    <source>
        <dbReference type="SAM" id="SignalP"/>
    </source>
</evidence>
<dbReference type="EMBL" id="CM017699">
    <property type="protein sequence ID" value="TYG89652.1"/>
    <property type="molecule type" value="Genomic_DNA"/>
</dbReference>
<feature type="chain" id="PRO_5022847524" description="Secreted protein" evidence="1">
    <location>
        <begin position="27"/>
        <end position="82"/>
    </location>
</feature>
<evidence type="ECO:0000313" key="3">
    <source>
        <dbReference type="Proteomes" id="UP000323506"/>
    </source>
</evidence>
<evidence type="ECO:0008006" key="4">
    <source>
        <dbReference type="Google" id="ProtNLM"/>
    </source>
</evidence>
<gene>
    <name evidence="2" type="ORF">ES288_A12G117200v1</name>
</gene>
<protein>
    <recommendedName>
        <fullName evidence="4">Secreted protein</fullName>
    </recommendedName>
</protein>
<keyword evidence="1" id="KW-0732">Signal</keyword>
<dbReference type="AlphaFoldDB" id="A0A5D2E8J2"/>
<accession>A0A5D2E8J2</accession>